<proteinExistence type="predicted"/>
<organism evidence="1 2">
    <name type="scientific">Candidatus Carbonibacillus altaicus</name>
    <dbReference type="NCBI Taxonomy" id="2163959"/>
    <lineage>
        <taxon>Bacteria</taxon>
        <taxon>Bacillati</taxon>
        <taxon>Bacillota</taxon>
        <taxon>Bacilli</taxon>
        <taxon>Bacillales</taxon>
        <taxon>Candidatus Carbonibacillus</taxon>
    </lineage>
</organism>
<gene>
    <name evidence="1" type="ORF">BSOLF_2339</name>
</gene>
<dbReference type="AlphaFoldDB" id="A0A2R6XY77"/>
<protein>
    <submittedName>
        <fullName evidence="1">Uncharacterized protein</fullName>
    </submittedName>
</protein>
<evidence type="ECO:0000313" key="2">
    <source>
        <dbReference type="Proteomes" id="UP000244338"/>
    </source>
</evidence>
<accession>A0A2R6XY77</accession>
<evidence type="ECO:0000313" key="1">
    <source>
        <dbReference type="EMBL" id="PTQ55363.1"/>
    </source>
</evidence>
<sequence length="136" mass="15205">MDVGRILLGLIHSLLFLGGDGDPRHQPGKRLRIEAPLDAHMKGVWSKRLPFVIKQGFNAVLPIFSPCGLRQKKLKDHLQKQPFPSAVHQGDQGMLRSVLIAQIQKGILVPFAHIFIPNPGDANAFHPRHLQQPLLR</sequence>
<reference evidence="2" key="1">
    <citation type="journal article" date="2018" name="Sci. Rep.">
        <title>Lignite coal burning seam in the remote Altai Mountains harbors a hydrogen-driven thermophilic microbial community.</title>
        <authorList>
            <person name="Kadnikov V.V."/>
            <person name="Mardanov A.V."/>
            <person name="Ivasenko D.A."/>
            <person name="Antsiferov D.V."/>
            <person name="Beletsky A.V."/>
            <person name="Karnachuk O.V."/>
            <person name="Ravin N.V."/>
        </authorList>
    </citation>
    <scope>NUCLEOTIDE SEQUENCE [LARGE SCALE GENOMIC DNA]</scope>
</reference>
<comment type="caution">
    <text evidence="1">The sequence shown here is derived from an EMBL/GenBank/DDBJ whole genome shotgun (WGS) entry which is preliminary data.</text>
</comment>
<dbReference type="Proteomes" id="UP000244338">
    <property type="component" value="Unassembled WGS sequence"/>
</dbReference>
<dbReference type="EMBL" id="PEBX01000130">
    <property type="protein sequence ID" value="PTQ55363.1"/>
    <property type="molecule type" value="Genomic_DNA"/>
</dbReference>
<name>A0A2R6XY77_9BACL</name>